<keyword evidence="1" id="KW-1133">Transmembrane helix</keyword>
<evidence type="ECO:0000256" key="1">
    <source>
        <dbReference type="SAM" id="Phobius"/>
    </source>
</evidence>
<accession>A0A0A1XJM6</accession>
<feature type="transmembrane region" description="Helical" evidence="1">
    <location>
        <begin position="36"/>
        <end position="57"/>
    </location>
</feature>
<reference evidence="2" key="2">
    <citation type="journal article" date="2015" name="Gigascience">
        <title>Reconstructing a comprehensive transcriptome assembly of a white-pupal translocated strain of the pest fruit fly Bactrocera cucurbitae.</title>
        <authorList>
            <person name="Sim S.B."/>
            <person name="Calla B."/>
            <person name="Hall B."/>
            <person name="DeRego T."/>
            <person name="Geib S.M."/>
        </authorList>
    </citation>
    <scope>NUCLEOTIDE SEQUENCE</scope>
</reference>
<feature type="transmembrane region" description="Helical" evidence="1">
    <location>
        <begin position="102"/>
        <end position="122"/>
    </location>
</feature>
<dbReference type="AlphaFoldDB" id="A0A0A1XJM6"/>
<protein>
    <submittedName>
        <fullName evidence="2">Transmembrane protein 135</fullName>
    </submittedName>
</protein>
<organism evidence="2">
    <name type="scientific">Zeugodacus cucurbitae</name>
    <name type="common">Melon fruit fly</name>
    <name type="synonym">Bactrocera cucurbitae</name>
    <dbReference type="NCBI Taxonomy" id="28588"/>
    <lineage>
        <taxon>Eukaryota</taxon>
        <taxon>Metazoa</taxon>
        <taxon>Ecdysozoa</taxon>
        <taxon>Arthropoda</taxon>
        <taxon>Hexapoda</taxon>
        <taxon>Insecta</taxon>
        <taxon>Pterygota</taxon>
        <taxon>Neoptera</taxon>
        <taxon>Endopterygota</taxon>
        <taxon>Diptera</taxon>
        <taxon>Brachycera</taxon>
        <taxon>Muscomorpha</taxon>
        <taxon>Tephritoidea</taxon>
        <taxon>Tephritidae</taxon>
        <taxon>Zeugodacus</taxon>
        <taxon>Zeugodacus</taxon>
    </lineage>
</organism>
<dbReference type="EMBL" id="GBXI01003091">
    <property type="protein sequence ID" value="JAD11201.1"/>
    <property type="molecule type" value="Transcribed_RNA"/>
</dbReference>
<feature type="transmembrane region" description="Helical" evidence="1">
    <location>
        <begin position="77"/>
        <end position="95"/>
    </location>
</feature>
<keyword evidence="1" id="KW-0472">Membrane</keyword>
<feature type="transmembrane region" description="Helical" evidence="1">
    <location>
        <begin position="253"/>
        <end position="271"/>
    </location>
</feature>
<gene>
    <name evidence="2" type="primary">TMEM135_3</name>
    <name evidence="2" type="ORF">g.46503</name>
</gene>
<feature type="transmembrane region" description="Helical" evidence="1">
    <location>
        <begin position="291"/>
        <end position="315"/>
    </location>
</feature>
<proteinExistence type="predicted"/>
<sequence length="402" mass="46343">MVAMSKLYAPPYNVLPCSVLLLHEGVTCKQLIWRNWYLCSLGCLRYFLPLAVSPLVLKLRSLNRQALLNILRYYLETSLWGSTSTALVFSGICFFRHILGKYYLLSTIFLPTYSAFQLIWFYPIRTVRLYGTATTQAALETWLRKQNHLITKSLPIQTLIFMLSSAVILHFKRRGEFNGFWFIQPITNESKPKNVENMENLKTKRKCDVHEGTSCTKYILNGMSSYLMYGIPLDLLSTVFKGKMPRRLRELKTIRFEMTAFFLSYVGIYRLSNCLLTRYTLYGTREHMLSAGLGGLSYFFLNKLAFAVLALVLAVQAVWQSYCSQHVEQPENELSAFLKSIPFAKLAIPFNLAYLTHICIFHRHALSKVAGGFIRASTGNQFEQIYQNLTDLLAEHEKMRLK</sequence>
<keyword evidence="1 2" id="KW-0812">Transmembrane</keyword>
<evidence type="ECO:0000313" key="2">
    <source>
        <dbReference type="EMBL" id="JAD11201.1"/>
    </source>
</evidence>
<name>A0A0A1XJM6_ZEUCU</name>
<reference evidence="2" key="1">
    <citation type="submission" date="2014-11" db="EMBL/GenBank/DDBJ databases">
        <authorList>
            <person name="Geib S."/>
        </authorList>
    </citation>
    <scope>NUCLEOTIDE SEQUENCE</scope>
</reference>